<dbReference type="Proteomes" id="UP000674938">
    <property type="component" value="Unassembled WGS sequence"/>
</dbReference>
<feature type="domain" description="Sensor histidine kinase NatK-like C-terminal" evidence="2">
    <location>
        <begin position="297"/>
        <end position="395"/>
    </location>
</feature>
<organism evidence="3 4">
    <name type="scientific">Vagococcus allomyrinae</name>
    <dbReference type="NCBI Taxonomy" id="2794353"/>
    <lineage>
        <taxon>Bacteria</taxon>
        <taxon>Bacillati</taxon>
        <taxon>Bacillota</taxon>
        <taxon>Bacilli</taxon>
        <taxon>Lactobacillales</taxon>
        <taxon>Enterococcaceae</taxon>
        <taxon>Vagococcus</taxon>
    </lineage>
</organism>
<feature type="transmembrane region" description="Helical" evidence="1">
    <location>
        <begin position="32"/>
        <end position="57"/>
    </location>
</feature>
<sequence length="400" mass="45864">MENGRRLENIFFFSVIVLIVCPILWKASNLSFIRVMSVCLLLTGLQIPITVIANIISNAVTNLTNTSDLASASTLQLSIVLLSNYVFQVILSLLLNLFLRSGRGQRTITHLFQTKRMSGLTFGYSIVLASVMVVYVDILYEIVVTEYLSIVTLLGIYVVFGLIFGLSLAISSYIRLYQDKLKAAEAMLIQQQSYNRVLEDIQQDIRHFQHDYKNILSSFYLQLKEGRVEEAQALLEEKFLSFDQNVSYNIKQMHFLNNIQQMEIKSLLLTKMLQMEQKNIKFQVEVMDSISEFHIETEDLVRCLGILLDNAMEEETLTEEKTVHFVAYRDDSTVTIMIKNHLQEEKKIAEITQEGYSTKGDNRGIGLSSYQKILNKYPNVLNKTVVSDNQFQQVLKMQIS</sequence>
<gene>
    <name evidence="3" type="ORF">I6N95_14610</name>
</gene>
<evidence type="ECO:0000259" key="2">
    <source>
        <dbReference type="Pfam" id="PF14501"/>
    </source>
</evidence>
<keyword evidence="1" id="KW-1133">Transmembrane helix</keyword>
<name>A0A940PG47_9ENTE</name>
<dbReference type="PANTHER" id="PTHR40448">
    <property type="entry name" value="TWO-COMPONENT SENSOR HISTIDINE KINASE"/>
    <property type="match status" value="1"/>
</dbReference>
<feature type="transmembrane region" description="Helical" evidence="1">
    <location>
        <begin position="6"/>
        <end position="25"/>
    </location>
</feature>
<feature type="transmembrane region" description="Helical" evidence="1">
    <location>
        <begin position="120"/>
        <end position="138"/>
    </location>
</feature>
<proteinExistence type="predicted"/>
<comment type="caution">
    <text evidence="3">The sequence shown here is derived from an EMBL/GenBank/DDBJ whole genome shotgun (WGS) entry which is preliminary data.</text>
</comment>
<dbReference type="InterPro" id="IPR032834">
    <property type="entry name" value="NatK-like_C"/>
</dbReference>
<dbReference type="GO" id="GO:0042802">
    <property type="term" value="F:identical protein binding"/>
    <property type="evidence" value="ECO:0007669"/>
    <property type="project" value="TreeGrafter"/>
</dbReference>
<dbReference type="RefSeq" id="WP_209529245.1">
    <property type="nucleotide sequence ID" value="NZ_JAEEGA010000009.1"/>
</dbReference>
<feature type="transmembrane region" description="Helical" evidence="1">
    <location>
        <begin position="77"/>
        <end position="99"/>
    </location>
</feature>
<feature type="transmembrane region" description="Helical" evidence="1">
    <location>
        <begin position="150"/>
        <end position="174"/>
    </location>
</feature>
<keyword evidence="4" id="KW-1185">Reference proteome</keyword>
<evidence type="ECO:0000313" key="4">
    <source>
        <dbReference type="Proteomes" id="UP000674938"/>
    </source>
</evidence>
<dbReference type="Gene3D" id="3.30.565.10">
    <property type="entry name" value="Histidine kinase-like ATPase, C-terminal domain"/>
    <property type="match status" value="1"/>
</dbReference>
<protein>
    <submittedName>
        <fullName evidence="3">GHKL domain-containing protein</fullName>
    </submittedName>
</protein>
<evidence type="ECO:0000256" key="1">
    <source>
        <dbReference type="SAM" id="Phobius"/>
    </source>
</evidence>
<keyword evidence="1" id="KW-0472">Membrane</keyword>
<dbReference type="SUPFAM" id="SSF55874">
    <property type="entry name" value="ATPase domain of HSP90 chaperone/DNA topoisomerase II/histidine kinase"/>
    <property type="match status" value="1"/>
</dbReference>
<dbReference type="AlphaFoldDB" id="A0A940PG47"/>
<dbReference type="Pfam" id="PF14501">
    <property type="entry name" value="HATPase_c_5"/>
    <property type="match status" value="1"/>
</dbReference>
<reference evidence="3" key="1">
    <citation type="submission" date="2020-12" db="EMBL/GenBank/DDBJ databases">
        <title>Vagococcus allomyrinae sp. nov. and Enterococcus lavae sp. nov., isolated from the larvae of Allomyrina dichotoma.</title>
        <authorList>
            <person name="Lee S.D."/>
        </authorList>
    </citation>
    <scope>NUCLEOTIDE SEQUENCE</scope>
    <source>
        <strain evidence="3">BWB3-3</strain>
    </source>
</reference>
<dbReference type="InterPro" id="IPR036890">
    <property type="entry name" value="HATPase_C_sf"/>
</dbReference>
<dbReference type="PANTHER" id="PTHR40448:SF1">
    <property type="entry name" value="TWO-COMPONENT SENSOR HISTIDINE KINASE"/>
    <property type="match status" value="1"/>
</dbReference>
<dbReference type="EMBL" id="JAEEGA010000009">
    <property type="protein sequence ID" value="MBP1042248.1"/>
    <property type="molecule type" value="Genomic_DNA"/>
</dbReference>
<evidence type="ECO:0000313" key="3">
    <source>
        <dbReference type="EMBL" id="MBP1042248.1"/>
    </source>
</evidence>
<accession>A0A940PG47</accession>
<keyword evidence="1" id="KW-0812">Transmembrane</keyword>